<evidence type="ECO:0000256" key="1">
    <source>
        <dbReference type="SAM" id="Phobius"/>
    </source>
</evidence>
<comment type="caution">
    <text evidence="2">The sequence shown here is derived from an EMBL/GenBank/DDBJ whole genome shotgun (WGS) entry which is preliminary data.</text>
</comment>
<evidence type="ECO:0008006" key="4">
    <source>
        <dbReference type="Google" id="ProtNLM"/>
    </source>
</evidence>
<dbReference type="AlphaFoldDB" id="A0A8X8FLP0"/>
<feature type="transmembrane region" description="Helical" evidence="1">
    <location>
        <begin position="205"/>
        <end position="225"/>
    </location>
</feature>
<dbReference type="Proteomes" id="UP000636938">
    <property type="component" value="Unassembled WGS sequence"/>
</dbReference>
<evidence type="ECO:0000313" key="2">
    <source>
        <dbReference type="EMBL" id="MBD7954208.1"/>
    </source>
</evidence>
<proteinExistence type="predicted"/>
<keyword evidence="1" id="KW-1133">Transmembrane helix</keyword>
<reference evidence="2 3" key="1">
    <citation type="submission" date="2020-08" db="EMBL/GenBank/DDBJ databases">
        <title>A Genomic Blueprint of the Chicken Gut Microbiome.</title>
        <authorList>
            <person name="Gilroy R."/>
            <person name="Ravi A."/>
            <person name="Getino M."/>
            <person name="Pursley I."/>
            <person name="Horton D.L."/>
            <person name="Alikhan N.-F."/>
            <person name="Baker D."/>
            <person name="Gharbi K."/>
            <person name="Hall N."/>
            <person name="Watson M."/>
            <person name="Adriaenssens E.M."/>
            <person name="Foster-Nyarko E."/>
            <person name="Jarju S."/>
            <person name="Secka A."/>
            <person name="Antonio M."/>
            <person name="Oren A."/>
            <person name="Chaudhuri R."/>
            <person name="La Ragione R.M."/>
            <person name="Hildebrand F."/>
            <person name="Pallen M.J."/>
        </authorList>
    </citation>
    <scope>NUCLEOTIDE SEQUENCE [LARGE SCALE GENOMIC DNA]</scope>
    <source>
        <strain evidence="2 3">Sa5BUN4</strain>
    </source>
</reference>
<dbReference type="Pfam" id="PF14023">
    <property type="entry name" value="Bestrophin-like"/>
    <property type="match status" value="1"/>
</dbReference>
<dbReference type="RefSeq" id="WP_191770437.1">
    <property type="nucleotide sequence ID" value="NZ_JACSQS010000006.1"/>
</dbReference>
<accession>A0A8X8FLP0</accession>
<keyword evidence="1" id="KW-0472">Membrane</keyword>
<feature type="transmembrane region" description="Helical" evidence="1">
    <location>
        <begin position="6"/>
        <end position="28"/>
    </location>
</feature>
<dbReference type="EMBL" id="JACSQS010000006">
    <property type="protein sequence ID" value="MBD7954208.1"/>
    <property type="molecule type" value="Genomic_DNA"/>
</dbReference>
<keyword evidence="1" id="KW-0812">Transmembrane</keyword>
<protein>
    <recommendedName>
        <fullName evidence="4">DUF4239 domain-containing protein</fullName>
    </recommendedName>
</protein>
<keyword evidence="3" id="KW-1185">Reference proteome</keyword>
<gene>
    <name evidence="2" type="ORF">H9654_08305</name>
</gene>
<dbReference type="InterPro" id="IPR025333">
    <property type="entry name" value="DUF4239"/>
</dbReference>
<name>A0A8X8FLP0_9GAMM</name>
<sequence length="251" mass="27943">MGEIITAGIVFACLSAASIGMMYLYPRLSARHRDDETNTVLRLVANIFVVMTSLVFGLLINSSKNTFETIDSNVHGFSTSLIMFDRSLRTYGVETEETRRRLREYIETAIAHPARSDDALVHHHDPAANALDQVGGALDRIAPADRFHEGLLANARQQYQTVVLQRWSIVEQSEASVPRLIIWMLMAWMTLIYGSFGYRAPHNPMVVGMFLLSAALIATSVYFVLDMSVPFHGPIQVSAAPLHRALAEIQP</sequence>
<feature type="transmembrane region" description="Helical" evidence="1">
    <location>
        <begin position="40"/>
        <end position="60"/>
    </location>
</feature>
<feature type="transmembrane region" description="Helical" evidence="1">
    <location>
        <begin position="180"/>
        <end position="198"/>
    </location>
</feature>
<organism evidence="2 3">
    <name type="scientific">Stenotrophomonas lacuserhaii</name>
    <dbReference type="NCBI Taxonomy" id="2760084"/>
    <lineage>
        <taxon>Bacteria</taxon>
        <taxon>Pseudomonadati</taxon>
        <taxon>Pseudomonadota</taxon>
        <taxon>Gammaproteobacteria</taxon>
        <taxon>Lysobacterales</taxon>
        <taxon>Lysobacteraceae</taxon>
        <taxon>Stenotrophomonas</taxon>
    </lineage>
</organism>
<evidence type="ECO:0000313" key="3">
    <source>
        <dbReference type="Proteomes" id="UP000636938"/>
    </source>
</evidence>